<dbReference type="EMBL" id="FXTB01000004">
    <property type="protein sequence ID" value="SMO64049.1"/>
    <property type="molecule type" value="Genomic_DNA"/>
</dbReference>
<gene>
    <name evidence="1" type="ORF">SAMN06265379_10413</name>
</gene>
<dbReference type="RefSeq" id="WP_142533180.1">
    <property type="nucleotide sequence ID" value="NZ_FXTB01000004.1"/>
</dbReference>
<dbReference type="Proteomes" id="UP000319040">
    <property type="component" value="Unassembled WGS sequence"/>
</dbReference>
<dbReference type="NCBIfam" id="TIGR02241">
    <property type="entry name" value="conserved hypothetical phage tail region protein"/>
    <property type="match status" value="1"/>
</dbReference>
<name>A0A521CX78_SACCC</name>
<sequence>MADYYPPLGFHFKVEFDDIEGESEFQSVAGLSVELQTEEVAEGGENRFKHKLPVRTSYPNLVLKRGVVVGSELIKWCRSAVENFEIAPTNIKISLLNEKHEPLTTWNIVHAWPLKWSVTDFSAEESKLVIESIELSYNYFNIL</sequence>
<dbReference type="InterPro" id="IPR010667">
    <property type="entry name" value="Phage_T4_Gp19"/>
</dbReference>
<evidence type="ECO:0000313" key="1">
    <source>
        <dbReference type="EMBL" id="SMO64049.1"/>
    </source>
</evidence>
<dbReference type="PANTHER" id="PTHR38009">
    <property type="entry name" value="CONSERVED HYPOTHETICAL PHAGE TAIL PROTEIN"/>
    <property type="match status" value="1"/>
</dbReference>
<proteinExistence type="predicted"/>
<accession>A0A521CX78</accession>
<organism evidence="1 2">
    <name type="scientific">Saccharicrinis carchari</name>
    <dbReference type="NCBI Taxonomy" id="1168039"/>
    <lineage>
        <taxon>Bacteria</taxon>
        <taxon>Pseudomonadati</taxon>
        <taxon>Bacteroidota</taxon>
        <taxon>Bacteroidia</taxon>
        <taxon>Marinilabiliales</taxon>
        <taxon>Marinilabiliaceae</taxon>
        <taxon>Saccharicrinis</taxon>
    </lineage>
</organism>
<dbReference type="InterPro" id="IPR011747">
    <property type="entry name" value="CHP02241"/>
</dbReference>
<protein>
    <submittedName>
        <fullName evidence="1">Conserved hypothetical phage tail region protein</fullName>
    </submittedName>
</protein>
<dbReference type="Pfam" id="PF06841">
    <property type="entry name" value="Phage_T4_gp19"/>
    <property type="match status" value="1"/>
</dbReference>
<evidence type="ECO:0000313" key="2">
    <source>
        <dbReference type="Proteomes" id="UP000319040"/>
    </source>
</evidence>
<dbReference type="OrthoDB" id="9799891at2"/>
<reference evidence="1 2" key="1">
    <citation type="submission" date="2017-05" db="EMBL/GenBank/DDBJ databases">
        <authorList>
            <person name="Varghese N."/>
            <person name="Submissions S."/>
        </authorList>
    </citation>
    <scope>NUCLEOTIDE SEQUENCE [LARGE SCALE GENOMIC DNA]</scope>
    <source>
        <strain evidence="1 2">DSM 27040</strain>
    </source>
</reference>
<keyword evidence="2" id="KW-1185">Reference proteome</keyword>
<dbReference type="AlphaFoldDB" id="A0A521CX78"/>
<dbReference type="GO" id="GO:0005198">
    <property type="term" value="F:structural molecule activity"/>
    <property type="evidence" value="ECO:0007669"/>
    <property type="project" value="InterPro"/>
</dbReference>
<dbReference type="PANTHER" id="PTHR38009:SF1">
    <property type="entry name" value="CONSERVED HYPOTHETICAL PHAGE TAIL PROTEIN"/>
    <property type="match status" value="1"/>
</dbReference>